<feature type="transmembrane region" description="Helical" evidence="6">
    <location>
        <begin position="57"/>
        <end position="81"/>
    </location>
</feature>
<feature type="transmembrane region" description="Helical" evidence="6">
    <location>
        <begin position="176"/>
        <end position="196"/>
    </location>
</feature>
<dbReference type="GO" id="GO:0006865">
    <property type="term" value="P:amino acid transport"/>
    <property type="evidence" value="ECO:0007669"/>
    <property type="project" value="InterPro"/>
</dbReference>
<comment type="subcellular location">
    <subcellularLocation>
        <location evidence="1">Cell membrane</location>
        <topology evidence="1">Multi-pass membrane protein</topology>
    </subcellularLocation>
</comment>
<keyword evidence="2" id="KW-1003">Cell membrane</keyword>
<dbReference type="GO" id="GO:0005886">
    <property type="term" value="C:plasma membrane"/>
    <property type="evidence" value="ECO:0007669"/>
    <property type="project" value="UniProtKB-SubCell"/>
</dbReference>
<feature type="transmembrane region" description="Helical" evidence="6">
    <location>
        <begin position="250"/>
        <end position="267"/>
    </location>
</feature>
<dbReference type="Pfam" id="PF01810">
    <property type="entry name" value="LysE"/>
    <property type="match status" value="1"/>
</dbReference>
<accession>A0A1Q6DS90</accession>
<keyword evidence="5 6" id="KW-0472">Membrane</keyword>
<dbReference type="PANTHER" id="PTHR38825">
    <property type="entry name" value="LYSINE EXPORTER PROTEIN (LYSE/YGGA)"/>
    <property type="match status" value="1"/>
</dbReference>
<protein>
    <submittedName>
        <fullName evidence="7">Lysine efflux protein</fullName>
    </submittedName>
</protein>
<name>A0A1Q6DS90_METT1</name>
<dbReference type="Proteomes" id="UP000185744">
    <property type="component" value="Unassembled WGS sequence"/>
</dbReference>
<keyword evidence="4 6" id="KW-1133">Transmembrane helix</keyword>
<organism evidence="7 8">
    <name type="scientific">Methanohalarchaeum thermophilum</name>
    <dbReference type="NCBI Taxonomy" id="1903181"/>
    <lineage>
        <taxon>Archaea</taxon>
        <taxon>Methanobacteriati</taxon>
        <taxon>Methanobacteriota</taxon>
        <taxon>Methanonatronarchaeia</taxon>
        <taxon>Methanonatronarchaeales</taxon>
        <taxon>Methanonatronarchaeaceae</taxon>
        <taxon>Candidatus Methanohalarchaeum</taxon>
    </lineage>
</organism>
<evidence type="ECO:0000256" key="4">
    <source>
        <dbReference type="ARBA" id="ARBA00022989"/>
    </source>
</evidence>
<proteinExistence type="predicted"/>
<dbReference type="EMBL" id="MSDW01000002">
    <property type="protein sequence ID" value="OKY77213.1"/>
    <property type="molecule type" value="Genomic_DNA"/>
</dbReference>
<evidence type="ECO:0000256" key="3">
    <source>
        <dbReference type="ARBA" id="ARBA00022692"/>
    </source>
</evidence>
<evidence type="ECO:0000313" key="7">
    <source>
        <dbReference type="EMBL" id="OKY77213.1"/>
    </source>
</evidence>
<feature type="transmembrane region" description="Helical" evidence="6">
    <location>
        <begin position="102"/>
        <end position="123"/>
    </location>
</feature>
<comment type="caution">
    <text evidence="7">The sequence shown here is derived from an EMBL/GenBank/DDBJ whole genome shotgun (WGS) entry which is preliminary data.</text>
</comment>
<feature type="transmembrane region" description="Helical" evidence="6">
    <location>
        <begin position="135"/>
        <end position="155"/>
    </location>
</feature>
<keyword evidence="8" id="KW-1185">Reference proteome</keyword>
<evidence type="ECO:0000256" key="2">
    <source>
        <dbReference type="ARBA" id="ARBA00022475"/>
    </source>
</evidence>
<dbReference type="PANTHER" id="PTHR38825:SF2">
    <property type="entry name" value="LYSINE TRANSPORTER LYSE"/>
    <property type="match status" value="1"/>
</dbReference>
<dbReference type="STRING" id="1903181.BTN85_1861"/>
<dbReference type="AlphaFoldDB" id="A0A1Q6DS90"/>
<evidence type="ECO:0000313" key="8">
    <source>
        <dbReference type="Proteomes" id="UP000185744"/>
    </source>
</evidence>
<evidence type="ECO:0000256" key="5">
    <source>
        <dbReference type="ARBA" id="ARBA00023136"/>
    </source>
</evidence>
<feature type="transmembrane region" description="Helical" evidence="6">
    <location>
        <begin position="216"/>
        <end position="238"/>
    </location>
</feature>
<keyword evidence="3 6" id="KW-0812">Transmembrane</keyword>
<dbReference type="InParanoid" id="A0A1Q6DS90"/>
<evidence type="ECO:0000256" key="1">
    <source>
        <dbReference type="ARBA" id="ARBA00004651"/>
    </source>
</evidence>
<evidence type="ECO:0000256" key="6">
    <source>
        <dbReference type="SAM" id="Phobius"/>
    </source>
</evidence>
<dbReference type="InterPro" id="IPR001123">
    <property type="entry name" value="LeuE-type"/>
</dbReference>
<gene>
    <name evidence="7" type="ORF">BTN85_1861</name>
</gene>
<sequence>MGDDTDRGQLPRREHLWDLSKVGYSHNIKLSAFTLYGKAMKFSALNTIEKDDIVGDLFFWIQMIQILFALIGGIALGLSLAAPPGPMNAVIAQETVKSGWKAGFRTGLGAMTADFSFFILAIIGLTKLIKNESTLHGAILGIGGVLMIYFAYGAYKDAGRSLSEDFDVRESRGFTKAFVLAITNPYQIMWWLTVGISLLEKGTVRVLSWEFQTGGWMLIACFFVGILLWITLFPASLILGERKINKFTPIISYLSALVLLFFGIMFLKNSFIKLI</sequence>
<reference evidence="7" key="1">
    <citation type="submission" date="2016-12" db="EMBL/GenBank/DDBJ databases">
        <title>Discovery of methanogenic haloarchaea.</title>
        <authorList>
            <person name="Sorokin D.Y."/>
            <person name="Makarova K.S."/>
            <person name="Abbas B."/>
            <person name="Ferrer M."/>
            <person name="Golyshin P.N."/>
        </authorList>
    </citation>
    <scope>NUCLEOTIDE SEQUENCE [LARGE SCALE GENOMIC DNA]</scope>
    <source>
        <strain evidence="7">HMET1</strain>
    </source>
</reference>